<dbReference type="OrthoDB" id="1681778at2759"/>
<dbReference type="Proteomes" id="UP000325577">
    <property type="component" value="Linkage Group LG3"/>
</dbReference>
<dbReference type="PANTHER" id="PTHR34467">
    <property type="entry name" value="TRANSMEMBRANE PROTEIN"/>
    <property type="match status" value="1"/>
</dbReference>
<feature type="chain" id="PRO_5023895322" description="Neprosin activation peptide domain-containing protein" evidence="1">
    <location>
        <begin position="22"/>
        <end position="73"/>
    </location>
</feature>
<evidence type="ECO:0000313" key="2">
    <source>
        <dbReference type="EMBL" id="KAA8526115.1"/>
    </source>
</evidence>
<proteinExistence type="predicted"/>
<protein>
    <recommendedName>
        <fullName evidence="4">Neprosin activation peptide domain-containing protein</fullName>
    </recommendedName>
</protein>
<name>A0A5J5A4U4_9ASTE</name>
<dbReference type="PANTHER" id="PTHR34467:SF3">
    <property type="entry name" value="PROTEIN, PUTATIVE-RELATED"/>
    <property type="match status" value="1"/>
</dbReference>
<gene>
    <name evidence="2" type="ORF">F0562_007785</name>
</gene>
<keyword evidence="3" id="KW-1185">Reference proteome</keyword>
<organism evidence="2 3">
    <name type="scientific">Nyssa sinensis</name>
    <dbReference type="NCBI Taxonomy" id="561372"/>
    <lineage>
        <taxon>Eukaryota</taxon>
        <taxon>Viridiplantae</taxon>
        <taxon>Streptophyta</taxon>
        <taxon>Embryophyta</taxon>
        <taxon>Tracheophyta</taxon>
        <taxon>Spermatophyta</taxon>
        <taxon>Magnoliopsida</taxon>
        <taxon>eudicotyledons</taxon>
        <taxon>Gunneridae</taxon>
        <taxon>Pentapetalae</taxon>
        <taxon>asterids</taxon>
        <taxon>Cornales</taxon>
        <taxon>Nyssaceae</taxon>
        <taxon>Nyssa</taxon>
    </lineage>
</organism>
<sequence>MDPGIKTFILVLLLIFSSARAKGTGYGVDPANLHNEVIIQENVREPQMVDIVLDYEKAGPNPRHDKGKPGTNP</sequence>
<reference evidence="2 3" key="1">
    <citation type="submission" date="2019-09" db="EMBL/GenBank/DDBJ databases">
        <title>A chromosome-level genome assembly of the Chinese tupelo Nyssa sinensis.</title>
        <authorList>
            <person name="Yang X."/>
            <person name="Kang M."/>
            <person name="Yang Y."/>
            <person name="Xiong H."/>
            <person name="Wang M."/>
            <person name="Zhang Z."/>
            <person name="Wang Z."/>
            <person name="Wu H."/>
            <person name="Ma T."/>
            <person name="Liu J."/>
            <person name="Xi Z."/>
        </authorList>
    </citation>
    <scope>NUCLEOTIDE SEQUENCE [LARGE SCALE GENOMIC DNA]</scope>
    <source>
        <strain evidence="2">J267</strain>
        <tissue evidence="2">Leaf</tissue>
    </source>
</reference>
<keyword evidence="1" id="KW-0732">Signal</keyword>
<evidence type="ECO:0008006" key="4">
    <source>
        <dbReference type="Google" id="ProtNLM"/>
    </source>
</evidence>
<evidence type="ECO:0000256" key="1">
    <source>
        <dbReference type="SAM" id="SignalP"/>
    </source>
</evidence>
<accession>A0A5J5A4U4</accession>
<dbReference type="AlphaFoldDB" id="A0A5J5A4U4"/>
<evidence type="ECO:0000313" key="3">
    <source>
        <dbReference type="Proteomes" id="UP000325577"/>
    </source>
</evidence>
<dbReference type="EMBL" id="CM018046">
    <property type="protein sequence ID" value="KAA8526115.1"/>
    <property type="molecule type" value="Genomic_DNA"/>
</dbReference>
<feature type="signal peptide" evidence="1">
    <location>
        <begin position="1"/>
        <end position="21"/>
    </location>
</feature>